<organism evidence="2 3">
    <name type="scientific">Mediterraneibacter catenae</name>
    <dbReference type="NCBI Taxonomy" id="2594882"/>
    <lineage>
        <taxon>Bacteria</taxon>
        <taxon>Bacillati</taxon>
        <taxon>Bacillota</taxon>
        <taxon>Clostridia</taxon>
        <taxon>Lachnospirales</taxon>
        <taxon>Lachnospiraceae</taxon>
        <taxon>Mediterraneibacter</taxon>
    </lineage>
</organism>
<dbReference type="SUPFAM" id="SSF54001">
    <property type="entry name" value="Cysteine proteinases"/>
    <property type="match status" value="1"/>
</dbReference>
<evidence type="ECO:0000313" key="3">
    <source>
        <dbReference type="Proteomes" id="UP000322025"/>
    </source>
</evidence>
<evidence type="ECO:0000313" key="2">
    <source>
        <dbReference type="EMBL" id="KAA8501760.1"/>
    </source>
</evidence>
<reference evidence="2" key="1">
    <citation type="submission" date="2019-07" db="EMBL/GenBank/DDBJ databases">
        <authorList>
            <person name="Wongkuna S."/>
            <person name="Scaria J."/>
        </authorList>
    </citation>
    <scope>NUCLEOTIDE SEQUENCE [LARGE SCALE GENOMIC DNA]</scope>
    <source>
        <strain evidence="2">SW178</strain>
    </source>
</reference>
<proteinExistence type="predicted"/>
<dbReference type="InterPro" id="IPR002931">
    <property type="entry name" value="Transglutaminase-like"/>
</dbReference>
<dbReference type="Proteomes" id="UP000322025">
    <property type="component" value="Unassembled WGS sequence"/>
</dbReference>
<dbReference type="OrthoDB" id="9788327at2"/>
<dbReference type="AlphaFoldDB" id="A0A5M9HXW9"/>
<keyword evidence="3" id="KW-1185">Reference proteome</keyword>
<dbReference type="Gene3D" id="3.10.620.30">
    <property type="match status" value="1"/>
</dbReference>
<dbReference type="PANTHER" id="PTHR46333:SF2">
    <property type="entry name" value="CYTOKINESIS PROTEIN 3"/>
    <property type="match status" value="1"/>
</dbReference>
<comment type="caution">
    <text evidence="2">The sequence shown here is derived from an EMBL/GenBank/DDBJ whole genome shotgun (WGS) entry which is preliminary data.</text>
</comment>
<sequence length="418" mass="47476">MAERRRRRRAGQKCRTGCVTALVMIAILGAGAAYGIPWVIDKFGGQVRETFNETVENAVNTLQPSGADFPDLTVAADDVADHFYYQQLTEEEQTVYRELLQGVNDMEECILVHAGKGERPEKAYEYLLYDCPELFWCIGSSQMTMYDTYTEFYPEYSCSLEERETRQNEIDAAVTDCMAGIDASAGEYDRIRYVFEYLVNTVDYDENAPDNQNIYSALVGTSSVCAGYSRAAQYLLDHMGIECIYVVGTAQGQEAHAWNIVNCGGNYYQMDVTFGDPVFMAAESGDDLPESIIYYDYLCCTDEEIAADHVQSDEVPYPSCVSDDLNYYRMNGMYYDSYDSQILLGAMNDSIYKKEELFVCKFPDRETYAQARNEMIDGLFPRAARTLASTYGLERVSYTYVEDETHNKIMVFWNYNAG</sequence>
<accession>A0A5M9HXW9</accession>
<feature type="domain" description="Transglutaminase-like" evidence="1">
    <location>
        <begin position="185"/>
        <end position="271"/>
    </location>
</feature>
<dbReference type="Pfam" id="PF01841">
    <property type="entry name" value="Transglut_core"/>
    <property type="match status" value="1"/>
</dbReference>
<dbReference type="GO" id="GO:0005737">
    <property type="term" value="C:cytoplasm"/>
    <property type="evidence" value="ECO:0007669"/>
    <property type="project" value="TreeGrafter"/>
</dbReference>
<evidence type="ECO:0000259" key="1">
    <source>
        <dbReference type="Pfam" id="PF01841"/>
    </source>
</evidence>
<name>A0A5M9HXW9_9FIRM</name>
<gene>
    <name evidence="2" type="ORF">FNY66_06230</name>
</gene>
<dbReference type="RefSeq" id="WP_150310591.1">
    <property type="nucleotide sequence ID" value="NZ_VMSO01000006.1"/>
</dbReference>
<dbReference type="PANTHER" id="PTHR46333">
    <property type="entry name" value="CYTOKINESIS PROTEIN 3"/>
    <property type="match status" value="1"/>
</dbReference>
<protein>
    <recommendedName>
        <fullName evidence="1">Transglutaminase-like domain-containing protein</fullName>
    </recommendedName>
</protein>
<dbReference type="InterPro" id="IPR038765">
    <property type="entry name" value="Papain-like_cys_pep_sf"/>
</dbReference>
<dbReference type="InterPro" id="IPR052557">
    <property type="entry name" value="CAP/Cytokinesis_protein"/>
</dbReference>
<dbReference type="EMBL" id="VMSO01000006">
    <property type="protein sequence ID" value="KAA8501760.1"/>
    <property type="molecule type" value="Genomic_DNA"/>
</dbReference>